<evidence type="ECO:0000256" key="8">
    <source>
        <dbReference type="PROSITE-ProRule" id="PRU00103"/>
    </source>
</evidence>
<dbReference type="PANTHER" id="PTHR13457">
    <property type="entry name" value="BAP28"/>
    <property type="match status" value="1"/>
</dbReference>
<feature type="domain" description="BP28 C-terminal" evidence="11">
    <location>
        <begin position="1863"/>
        <end position="2013"/>
    </location>
</feature>
<evidence type="ECO:0000256" key="1">
    <source>
        <dbReference type="ARBA" id="ARBA00004604"/>
    </source>
</evidence>
<dbReference type="GO" id="GO:0045943">
    <property type="term" value="P:positive regulation of transcription by RNA polymerase I"/>
    <property type="evidence" value="ECO:0007669"/>
    <property type="project" value="TreeGrafter"/>
</dbReference>
<evidence type="ECO:0000259" key="11">
    <source>
        <dbReference type="SMART" id="SM01036"/>
    </source>
</evidence>
<evidence type="ECO:0000256" key="2">
    <source>
        <dbReference type="ARBA" id="ARBA00010559"/>
    </source>
</evidence>
<reference evidence="12" key="1">
    <citation type="submission" date="2020-11" db="EMBL/GenBank/DDBJ databases">
        <authorList>
            <person name="Whitehead M."/>
        </authorList>
    </citation>
    <scope>NUCLEOTIDE SEQUENCE</scope>
    <source>
        <strain evidence="12">EGII</strain>
    </source>
</reference>
<gene>
    <name evidence="12" type="ORF">CCAP1982_LOCUS6501</name>
</gene>
<evidence type="ECO:0000256" key="7">
    <source>
        <dbReference type="ARBA" id="ARBA00023274"/>
    </source>
</evidence>
<keyword evidence="7 9" id="KW-0687">Ribonucleoprotein</keyword>
<evidence type="ECO:0000256" key="4">
    <source>
        <dbReference type="ARBA" id="ARBA00022552"/>
    </source>
</evidence>
<evidence type="ECO:0000313" key="13">
    <source>
        <dbReference type="Proteomes" id="UP000606786"/>
    </source>
</evidence>
<dbReference type="GO" id="GO:0000462">
    <property type="term" value="P:maturation of SSU-rRNA from tricistronic rRNA transcript (SSU-rRNA, 5.8S rRNA, LSU-rRNA)"/>
    <property type="evidence" value="ECO:0007669"/>
    <property type="project" value="TreeGrafter"/>
</dbReference>
<accession>A0A811UF75</accession>
<dbReference type="PANTHER" id="PTHR13457:SF1">
    <property type="entry name" value="HEAT REPEAT-CONTAINING PROTEIN 1"/>
    <property type="match status" value="1"/>
</dbReference>
<dbReference type="Pfam" id="PF23243">
    <property type="entry name" value="HEAT_HEATR1"/>
    <property type="match status" value="1"/>
</dbReference>
<evidence type="ECO:0000313" key="12">
    <source>
        <dbReference type="EMBL" id="CAD6997882.1"/>
    </source>
</evidence>
<dbReference type="SUPFAM" id="SSF48371">
    <property type="entry name" value="ARM repeat"/>
    <property type="match status" value="2"/>
</dbReference>
<proteinExistence type="inferred from homology"/>
<dbReference type="GO" id="GO:0032040">
    <property type="term" value="C:small-subunit processome"/>
    <property type="evidence" value="ECO:0007669"/>
    <property type="project" value="TreeGrafter"/>
</dbReference>
<name>A0A811UF75_CERCA</name>
<dbReference type="InterPro" id="IPR057546">
    <property type="entry name" value="HEAT_GCN1"/>
</dbReference>
<protein>
    <recommendedName>
        <fullName evidence="9">HEAT repeat-containing protein 1</fullName>
    </recommendedName>
</protein>
<dbReference type="Proteomes" id="UP000606786">
    <property type="component" value="Unassembled WGS sequence"/>
</dbReference>
<evidence type="ECO:0000256" key="10">
    <source>
        <dbReference type="SAM" id="Coils"/>
    </source>
</evidence>
<dbReference type="PROSITE" id="PS50077">
    <property type="entry name" value="HEAT_REPEAT"/>
    <property type="match status" value="1"/>
</dbReference>
<dbReference type="InterPro" id="IPR056473">
    <property type="entry name" value="HEAT_Utp10/HEAT1"/>
</dbReference>
<evidence type="ECO:0000256" key="9">
    <source>
        <dbReference type="RuleBase" id="RU367065"/>
    </source>
</evidence>
<sequence length="2144" mass="242313">MSTSLQEQLQRLAVPQTMALADSRSKASVLFDRKEAGTKTRRIIFEIGLAGLQELTAINPIFQSFEATLFNESTMDLERSVEEKDVNKLLDRNINKFLEHLSPYFLLRPTLMCLEWLIRRFHIQEYNRNALLALALPYHETGPFILVLQVIRIKQSDTEWSWLKPLQRSGVSVPKTAIINRAATDAAFLKFICQSTLDAVKELGTRANSLQTQLNFYASVVVGALEHTSVVAEWHIITILPSLLKGLQSEVLDFASAAYIVATQLVARTQVTSKLCNALVERAAAVTHERLRQTAVLFLIYLFDSQKRAKPHFTEATLLNLATQNWLTANLANLAKENVYLHALYVALLQQAISVIQAGHQEADILKEFLERLLYDVQINDDSSKEIISAFLNSYNELPQSSPKKGLQDGDMIELSSDEEMEDESSSFRAWYSDYLRKLERKYPVAFDLTIKDGLSSNSQEFASNRGVLKMALGFRLKTFDPSATDIYEQLYHHTAKIRAFAVQTLLANLNDYSARPQNMHLLRECLADRISDDSELVVKEILKLPTREFVQVLGADKVAAALIGILNKIQQDSQQWAPLTALTVRHLTSTEILANYDTNIILLALMPLLFPDNNSEFIYNAIAEILKSPLNAKIGFLKELKLVRQSADFNAVEFKQQFFAVTSESNATPSGLSLFRSVESHGEGLLKSALNFSHLLLLATACLKTELTGAEAGYIFAQIRTNYRRFRIRHLESKELMVKEQCIPLQLFSDFIITLAQHTHFEHLFEWEQIHDDLRTFLSIFNLLSEEGFGLRNTDQQIEWLNTLKEVFDGTFGNAQLKLEFLSNFYVYESNEAVGIEYPLLRLRAFKLMNALLKNKNNKLQFNTSHVFRLASALNAPSETTRLQALETLKVLKENTALSAHLTHFVDSILARSYEFSMDHEQFPLILYTILKPSNKKQQPHSLKVLREIVQLVTAPEALQHAGFTAQILRTLKHISGASLLGDLIPLGACALEKTQTEDGLPILPQPYSTILQLICNRFESQTIENVLLDQPAAWQFVEKIFAAHKVFIQHGSKLRSVPCVLLEALDEYCYEKMPQNYKNNLIKLIVATIAASDTDAVFLSANKLLKRCSIKCAPFVELLAQMYRIDAATAAAVSAKRKSLASPTTTAGGAGKRDAKSQNNLAAQVTTVAWKQGVALLELLEHRKRLDETEQLLAPLFELLRFCLELEEQTVAEYTKQLTLTTLLHCCQLAQSAGIQLTQVLPKSTFRIDLIVQCVRGTQNPQTQNNALLLLSHCAAIYPQQVLHSVVDVFTFMGSSVVRHDDAFSFHIISNVIESIVPILVRSQYAVKGGDSNPTELVIPVLKVFSDILLDVPEHRRLPLYSKLLLTLGAERYLAIFLCIVFEAHVLEDEKQRLLQRKNKNDKRNSTAAATEKFSKRFEICLELTNTFEPQTTLQTCIELLNYIKSLPVDKQDDAAGKGKVKKSQAAAADLTEVCLFDVKCRTAKQLRHYKYTIMQFLSSFSNSPEFLRKIALLSDAEQLAIKPFYQNFIIKTLSYVPLVNTAIENTEEASQIKYWKVILHHLHDVLDNAISLLSPDMFLVVIHGLMRHQLVSIRKKVIELLINKLQQRDNYFDNCDPQNFYNLLRPLSEITADILAKHEIPATPGTASPLSNSTNEWVFLQQTALIAIKLLSKMFALQHIDEFKEILAHLIKVLKQRSKISKIVLATVVLTIIEISSNLKAHSLALLPKYMPHMIEILQDQAKLVQAQPPDNVCIAIITGTQKLFESLPLFLGPYVVDVITALSTISANISAQQIERDQRATTALHRITTIWSKIASDVPVRILVPSCEKAYHKLMAANNYADIGVLMQLLPECINKTASAELSAVQSELGTFFLHALEFRLQVRGNCEHERVASTEKVIIDAVVTWVLKLSESSFRPYYEKVYEWAIKQRAQRETIYTFFSLTNKIADALKSLFLLFARDVIDDAATFLNEYNTTKQNIDADVESLTADIVKSILTTLYVLFLHDSKGFMNSQRFEVIMQPLVDQLENRLVLESEELQQALQTCLAQLAAAVSNDIMWKQLNYQVLMKTRTNVPEVRILSFNCCLEIARKLGEDFTPLLPETVPFVAELLEDENQRVEKNTRKAVQELENILGESLQSYL</sequence>
<comment type="function">
    <text evidence="9">Involved in nucleolar processing of pre-18S ribosomal RNA.</text>
</comment>
<dbReference type="Pfam" id="PF08146">
    <property type="entry name" value="BP28CT"/>
    <property type="match status" value="1"/>
</dbReference>
<dbReference type="InterPro" id="IPR012954">
    <property type="entry name" value="BP28_C_dom"/>
</dbReference>
<dbReference type="InterPro" id="IPR011989">
    <property type="entry name" value="ARM-like"/>
</dbReference>
<dbReference type="GO" id="GO:0030515">
    <property type="term" value="F:snoRNA binding"/>
    <property type="evidence" value="ECO:0007669"/>
    <property type="project" value="TreeGrafter"/>
</dbReference>
<dbReference type="Pfam" id="PF12397">
    <property type="entry name" value="U3snoRNP10"/>
    <property type="match status" value="1"/>
</dbReference>
<dbReference type="OrthoDB" id="31183at2759"/>
<keyword evidence="10" id="KW-0175">Coiled coil</keyword>
<keyword evidence="13" id="KW-1185">Reference proteome</keyword>
<dbReference type="InterPro" id="IPR021133">
    <property type="entry name" value="HEAT_type_2"/>
</dbReference>
<dbReference type="InterPro" id="IPR040191">
    <property type="entry name" value="UTP10"/>
</dbReference>
<keyword evidence="6 9" id="KW-0539">Nucleus</keyword>
<dbReference type="EMBL" id="CAJHJT010000012">
    <property type="protein sequence ID" value="CAD6997882.1"/>
    <property type="molecule type" value="Genomic_DNA"/>
</dbReference>
<evidence type="ECO:0000256" key="5">
    <source>
        <dbReference type="ARBA" id="ARBA00022737"/>
    </source>
</evidence>
<evidence type="ECO:0000256" key="3">
    <source>
        <dbReference type="ARBA" id="ARBA00022517"/>
    </source>
</evidence>
<dbReference type="GO" id="GO:0030686">
    <property type="term" value="C:90S preribosome"/>
    <property type="evidence" value="ECO:0007669"/>
    <property type="project" value="TreeGrafter"/>
</dbReference>
<keyword evidence="5" id="KW-0677">Repeat</keyword>
<dbReference type="InterPro" id="IPR022125">
    <property type="entry name" value="U3snoRNP10_N"/>
</dbReference>
<dbReference type="InterPro" id="IPR016024">
    <property type="entry name" value="ARM-type_fold"/>
</dbReference>
<dbReference type="Pfam" id="PF23271">
    <property type="entry name" value="HEAT_GCN1"/>
    <property type="match status" value="1"/>
</dbReference>
<comment type="subcellular location">
    <subcellularLocation>
        <location evidence="1 9">Nucleus</location>
        <location evidence="1 9">Nucleolus</location>
    </subcellularLocation>
</comment>
<feature type="coiled-coil region" evidence="10">
    <location>
        <begin position="2111"/>
        <end position="2138"/>
    </location>
</feature>
<comment type="caution">
    <text evidence="12">The sequence shown here is derived from an EMBL/GenBank/DDBJ whole genome shotgun (WGS) entry which is preliminary data.</text>
</comment>
<feature type="repeat" description="HEAT" evidence="8">
    <location>
        <begin position="2106"/>
        <end position="2144"/>
    </location>
</feature>
<evidence type="ECO:0000256" key="6">
    <source>
        <dbReference type="ARBA" id="ARBA00023242"/>
    </source>
</evidence>
<keyword evidence="3 9" id="KW-0690">Ribosome biogenesis</keyword>
<dbReference type="SMART" id="SM01036">
    <property type="entry name" value="BP28CT"/>
    <property type="match status" value="1"/>
</dbReference>
<dbReference type="GO" id="GO:0034455">
    <property type="term" value="C:t-UTP complex"/>
    <property type="evidence" value="ECO:0007669"/>
    <property type="project" value="TreeGrafter"/>
</dbReference>
<comment type="similarity">
    <text evidence="2 9">Belongs to the HEATR1/UTP10 family.</text>
</comment>
<keyword evidence="4 9" id="KW-0698">rRNA processing</keyword>
<organism evidence="12 13">
    <name type="scientific">Ceratitis capitata</name>
    <name type="common">Mediterranean fruit fly</name>
    <name type="synonym">Tephritis capitata</name>
    <dbReference type="NCBI Taxonomy" id="7213"/>
    <lineage>
        <taxon>Eukaryota</taxon>
        <taxon>Metazoa</taxon>
        <taxon>Ecdysozoa</taxon>
        <taxon>Arthropoda</taxon>
        <taxon>Hexapoda</taxon>
        <taxon>Insecta</taxon>
        <taxon>Pterygota</taxon>
        <taxon>Neoptera</taxon>
        <taxon>Endopterygota</taxon>
        <taxon>Diptera</taxon>
        <taxon>Brachycera</taxon>
        <taxon>Muscomorpha</taxon>
        <taxon>Tephritoidea</taxon>
        <taxon>Tephritidae</taxon>
        <taxon>Ceratitis</taxon>
        <taxon>Ceratitis</taxon>
    </lineage>
</organism>
<dbReference type="Gene3D" id="1.25.10.10">
    <property type="entry name" value="Leucine-rich Repeat Variant"/>
    <property type="match status" value="1"/>
</dbReference>